<reference evidence="3 4" key="1">
    <citation type="submission" date="2021-03" db="EMBL/GenBank/DDBJ databases">
        <title>Genomic Encyclopedia of Type Strains, Phase IV (KMG-IV): sequencing the most valuable type-strain genomes for metagenomic binning, comparative biology and taxonomic classification.</title>
        <authorList>
            <person name="Goeker M."/>
        </authorList>
    </citation>
    <scope>NUCLEOTIDE SEQUENCE [LARGE SCALE GENOMIC DNA]</scope>
    <source>
        <strain evidence="3 4">DSM 26048</strain>
    </source>
</reference>
<dbReference type="Proteomes" id="UP001519287">
    <property type="component" value="Unassembled WGS sequence"/>
</dbReference>
<keyword evidence="2" id="KW-0963">Cytoplasm</keyword>
<proteinExistence type="inferred from homology"/>
<evidence type="ECO:0000313" key="4">
    <source>
        <dbReference type="Proteomes" id="UP001519287"/>
    </source>
</evidence>
<evidence type="ECO:0000313" key="3">
    <source>
        <dbReference type="EMBL" id="MBP1994078.1"/>
    </source>
</evidence>
<comment type="caution">
    <text evidence="3">The sequence shown here is derived from an EMBL/GenBank/DDBJ whole genome shotgun (WGS) entry which is preliminary data.</text>
</comment>
<dbReference type="HAMAP" id="MF_00795">
    <property type="entry name" value="CutC"/>
    <property type="match status" value="1"/>
</dbReference>
<dbReference type="InterPro" id="IPR005627">
    <property type="entry name" value="CutC-like"/>
</dbReference>
<sequence length="273" mass="29106">MSLEVSLEVIATTLTDALAAAEGGADRIELVTGLAEGGLTPSYGLIAQVACSTTIPVQVMVRPHSQSFCYNAADVKTMLSDIRAIKGIQNIWNAQGNLCSSQSGHGNASENISDTDIYAMDNVSLSRIGIVLGCLTRDHKIDTDVLQTLLEEAGEMDITFHRAFDEVADQEKAYETLTRYPAIRRVLTSGGKPSALDAFPQLRRLVELSQGSHVAILAGSGLTLEALPALFRETGVREIHFGSAVHGPRGIMDAVDSGKVCAIKKALVANLDR</sequence>
<dbReference type="PANTHER" id="PTHR12598">
    <property type="entry name" value="COPPER HOMEOSTASIS PROTEIN CUTC"/>
    <property type="match status" value="1"/>
</dbReference>
<dbReference type="InterPro" id="IPR036822">
    <property type="entry name" value="CutC-like_dom_sf"/>
</dbReference>
<protein>
    <recommendedName>
        <fullName evidence="2">PF03932 family protein CutC</fullName>
    </recommendedName>
</protein>
<comment type="similarity">
    <text evidence="1 2">Belongs to the CutC family.</text>
</comment>
<evidence type="ECO:0000256" key="1">
    <source>
        <dbReference type="ARBA" id="ARBA00007768"/>
    </source>
</evidence>
<comment type="subcellular location">
    <subcellularLocation>
        <location evidence="2">Cytoplasm</location>
    </subcellularLocation>
</comment>
<accession>A0ABS4J2R4</accession>
<dbReference type="RefSeq" id="WP_209975935.1">
    <property type="nucleotide sequence ID" value="NZ_JAGGLB010000023.1"/>
</dbReference>
<comment type="caution">
    <text evidence="2">Once thought to be involved in copper homeostasis, experiments in E.coli have shown this is not the case.</text>
</comment>
<dbReference type="EMBL" id="JAGGLB010000023">
    <property type="protein sequence ID" value="MBP1994078.1"/>
    <property type="molecule type" value="Genomic_DNA"/>
</dbReference>
<keyword evidence="4" id="KW-1185">Reference proteome</keyword>
<dbReference type="PANTHER" id="PTHR12598:SF0">
    <property type="entry name" value="COPPER HOMEOSTASIS PROTEIN CUTC HOMOLOG"/>
    <property type="match status" value="1"/>
</dbReference>
<dbReference type="Gene3D" id="3.20.20.380">
    <property type="entry name" value="Copper homeostasis (CutC) domain"/>
    <property type="match status" value="1"/>
</dbReference>
<name>A0ABS4J2R4_9BACL</name>
<dbReference type="Pfam" id="PF03932">
    <property type="entry name" value="CutC"/>
    <property type="match status" value="2"/>
</dbReference>
<evidence type="ECO:0000256" key="2">
    <source>
        <dbReference type="HAMAP-Rule" id="MF_00795"/>
    </source>
</evidence>
<dbReference type="SUPFAM" id="SSF110395">
    <property type="entry name" value="CutC-like"/>
    <property type="match status" value="2"/>
</dbReference>
<gene>
    <name evidence="2" type="primary">cutC</name>
    <name evidence="3" type="ORF">J2Z66_005704</name>
</gene>
<organism evidence="3 4">
    <name type="scientific">Paenibacillus eucommiae</name>
    <dbReference type="NCBI Taxonomy" id="1355755"/>
    <lineage>
        <taxon>Bacteria</taxon>
        <taxon>Bacillati</taxon>
        <taxon>Bacillota</taxon>
        <taxon>Bacilli</taxon>
        <taxon>Bacillales</taxon>
        <taxon>Paenibacillaceae</taxon>
        <taxon>Paenibacillus</taxon>
    </lineage>
</organism>